<organism evidence="6 7">
    <name type="scientific">Trichoplusia ni granulovirus LBIV-12</name>
    <dbReference type="NCBI Taxonomy" id="1916701"/>
    <lineage>
        <taxon>Viruses</taxon>
        <taxon>Viruses incertae sedis</taxon>
        <taxon>Naldaviricetes</taxon>
        <taxon>Lefavirales</taxon>
        <taxon>Baculoviridae</taxon>
        <taxon>Betabaculovirus</taxon>
        <taxon>Betabaculovirus trini</taxon>
    </lineage>
</organism>
<accession>A0A1D8QL24</accession>
<dbReference type="GeneID" id="37616887"/>
<sequence length="229" mass="25897">MDVISKSLSPWAVIQEMFFIKYFCSLPDDGLAALPVSVETVLLLNLTTKTLLHLLEQCPNTFAVYEKCVADAHIKCYQSCVVIEKMGGTQLSDALGALPVYYAIEPQINYDVNCSVDLLLCCDILKETTDNTIKLINAVQYSKDYVTRLQQACTLSVYDCSVCTSTHTMLTKCGHRFCYECFVKASSIKVECPICRSTTKFFYTEDKTPDVLESVRTHYRQHELTWGKK</sequence>
<proteinExistence type="predicted"/>
<evidence type="ECO:0000313" key="7">
    <source>
        <dbReference type="Proteomes" id="UP000232707"/>
    </source>
</evidence>
<keyword evidence="3" id="KW-0862">Zinc</keyword>
<dbReference type="EMBL" id="KU752557">
    <property type="protein sequence ID" value="AOW41351.1"/>
    <property type="molecule type" value="Genomic_DNA"/>
</dbReference>
<evidence type="ECO:0000256" key="2">
    <source>
        <dbReference type="ARBA" id="ARBA00022771"/>
    </source>
</evidence>
<evidence type="ECO:0000256" key="3">
    <source>
        <dbReference type="ARBA" id="ARBA00022833"/>
    </source>
</evidence>
<dbReference type="Pfam" id="PF00097">
    <property type="entry name" value="zf-C3HC4"/>
    <property type="match status" value="1"/>
</dbReference>
<dbReference type="SUPFAM" id="SSF57850">
    <property type="entry name" value="RING/U-box"/>
    <property type="match status" value="1"/>
</dbReference>
<dbReference type="SMART" id="SM00184">
    <property type="entry name" value="RING"/>
    <property type="match status" value="1"/>
</dbReference>
<evidence type="ECO:0000313" key="6">
    <source>
        <dbReference type="EMBL" id="AOW41351.1"/>
    </source>
</evidence>
<dbReference type="InterPro" id="IPR018957">
    <property type="entry name" value="Znf_C3HC4_RING-type"/>
</dbReference>
<keyword evidence="7" id="KW-1185">Reference proteome</keyword>
<dbReference type="GO" id="GO:0008270">
    <property type="term" value="F:zinc ion binding"/>
    <property type="evidence" value="ECO:0007669"/>
    <property type="project" value="UniProtKB-KW"/>
</dbReference>
<reference evidence="6 7" key="1">
    <citation type="submission" date="2016-02" db="EMBL/GenBank/DDBJ databases">
        <title>Genome sequence of a new Betabaculovirus TnGV isolated from the cabagge looper Trichoplusia ni (Lepidoptera: Noctuidae).</title>
        <authorList>
            <person name="Del Rincon-Castro M.C."/>
            <person name="Bivian-Hernandez Mdl.A."/>
            <person name="Lopez-Tlacomulco J.J."/>
            <person name="Ibarra J.E."/>
        </authorList>
    </citation>
    <scope>NUCLEOTIDE SEQUENCE [LARGE SCALE GENOMIC DNA]</scope>
    <source>
        <strain evidence="6">LBIV-12</strain>
    </source>
</reference>
<dbReference type="Gene3D" id="3.30.40.10">
    <property type="entry name" value="Zinc/RING finger domain, C3HC4 (zinc finger)"/>
    <property type="match status" value="1"/>
</dbReference>
<dbReference type="InterPro" id="IPR001841">
    <property type="entry name" value="Znf_RING"/>
</dbReference>
<evidence type="ECO:0000259" key="5">
    <source>
        <dbReference type="PROSITE" id="PS50089"/>
    </source>
</evidence>
<dbReference type="InterPro" id="IPR013083">
    <property type="entry name" value="Znf_RING/FYVE/PHD"/>
</dbReference>
<keyword evidence="1" id="KW-0479">Metal-binding</keyword>
<dbReference type="PROSITE" id="PS50089">
    <property type="entry name" value="ZF_RING_2"/>
    <property type="match status" value="1"/>
</dbReference>
<protein>
    <submittedName>
        <fullName evidence="6">Ring</fullName>
    </submittedName>
</protein>
<name>A0A1D8QL24_GVTN</name>
<feature type="domain" description="RING-type" evidence="5">
    <location>
        <begin position="160"/>
        <end position="196"/>
    </location>
</feature>
<dbReference type="KEGG" id="vg:37616887"/>
<evidence type="ECO:0000256" key="1">
    <source>
        <dbReference type="ARBA" id="ARBA00022723"/>
    </source>
</evidence>
<dbReference type="RefSeq" id="YP_009506082.1">
    <property type="nucleotide sequence ID" value="NC_038375.1"/>
</dbReference>
<keyword evidence="2 4" id="KW-0863">Zinc-finger</keyword>
<dbReference type="Proteomes" id="UP000232707">
    <property type="component" value="Segment"/>
</dbReference>
<evidence type="ECO:0000256" key="4">
    <source>
        <dbReference type="PROSITE-ProRule" id="PRU00175"/>
    </source>
</evidence>